<evidence type="ECO:0000256" key="1">
    <source>
        <dbReference type="SAM" id="MobiDB-lite"/>
    </source>
</evidence>
<evidence type="ECO:0000313" key="2">
    <source>
        <dbReference type="EMBL" id="SCB22480.1"/>
    </source>
</evidence>
<proteinExistence type="predicted"/>
<feature type="compositionally biased region" description="Basic and acidic residues" evidence="1">
    <location>
        <begin position="39"/>
        <end position="63"/>
    </location>
</feature>
<dbReference type="AlphaFoldDB" id="A0A1C3V3X4"/>
<evidence type="ECO:0000313" key="3">
    <source>
        <dbReference type="Proteomes" id="UP000199205"/>
    </source>
</evidence>
<accession>A0A1C3V3X4</accession>
<reference evidence="2 3" key="1">
    <citation type="submission" date="2016-08" db="EMBL/GenBank/DDBJ databases">
        <authorList>
            <person name="Seilhamer J.J."/>
        </authorList>
    </citation>
    <scope>NUCLEOTIDE SEQUENCE [LARGE SCALE GENOMIC DNA]</scope>
    <source>
        <strain evidence="2 3">P1-7</strain>
    </source>
</reference>
<name>A0A1C3V3X4_9HYPH</name>
<gene>
    <name evidence="2" type="ORF">GA0061101_104179</name>
</gene>
<protein>
    <submittedName>
        <fullName evidence="2">Uncharacterized protein</fullName>
    </submittedName>
</protein>
<feature type="region of interest" description="Disordered" evidence="1">
    <location>
        <begin position="39"/>
        <end position="72"/>
    </location>
</feature>
<dbReference type="EMBL" id="FMAF01000004">
    <property type="protein sequence ID" value="SCB22480.1"/>
    <property type="molecule type" value="Genomic_DNA"/>
</dbReference>
<organism evidence="2 3">
    <name type="scientific">Rhizobium lusitanum</name>
    <dbReference type="NCBI Taxonomy" id="293958"/>
    <lineage>
        <taxon>Bacteria</taxon>
        <taxon>Pseudomonadati</taxon>
        <taxon>Pseudomonadota</taxon>
        <taxon>Alphaproteobacteria</taxon>
        <taxon>Hyphomicrobiales</taxon>
        <taxon>Rhizobiaceae</taxon>
        <taxon>Rhizobium/Agrobacterium group</taxon>
        <taxon>Rhizobium</taxon>
    </lineage>
</organism>
<dbReference type="Proteomes" id="UP000199205">
    <property type="component" value="Unassembled WGS sequence"/>
</dbReference>
<sequence>MSAFRVNRSEQRLSRAEKAAIATNDSARTIIQNEVVARESKTERLRQARLAKEVSDPSVEKPKQKQGRRLKG</sequence>